<organism evidence="7">
    <name type="scientific">Demequina capsici</name>
    <dbReference type="NCBI Taxonomy" id="3075620"/>
    <lineage>
        <taxon>Bacteria</taxon>
        <taxon>Bacillati</taxon>
        <taxon>Actinomycetota</taxon>
        <taxon>Actinomycetes</taxon>
        <taxon>Micrococcales</taxon>
        <taxon>Demequinaceae</taxon>
        <taxon>Demequina</taxon>
    </lineage>
</organism>
<dbReference type="InterPro" id="IPR051446">
    <property type="entry name" value="HTH_trans_reg/aminotransferase"/>
</dbReference>
<dbReference type="CDD" id="cd07377">
    <property type="entry name" value="WHTH_GntR"/>
    <property type="match status" value="1"/>
</dbReference>
<dbReference type="InterPro" id="IPR004839">
    <property type="entry name" value="Aminotransferase_I/II_large"/>
</dbReference>
<dbReference type="SMART" id="SM00345">
    <property type="entry name" value="HTH_GNTR"/>
    <property type="match status" value="1"/>
</dbReference>
<sequence length="466" mass="49601">MLTAAQQLTAVLDHWQSGRGPLYQQLADAIVALAESGSLEHGARLPSERALATELHLSRNTVTAAYQQLREIGWLEVKPGAAPRLGSLSRGVMALSAQDRFSKILVDRYEPIISFNTASPPPAPIVTEAFADLSGFIGGSPAIGNGYAALGDRELVLAVTDHLRAQGVPARPDEVVVTSGAQQALWLVVTMLAGPAKPVALESITYPGVFDAVQASGTRPLALPMRDEGLDARASAKLLRASRPDLAYLTTFHNPTGTAMSEESALEVLTAAAAVGTTVIDDRTIGDLALDGSPRRPLASYASGASVITVGGMSKVFWGGLRIGWLHTNATLAAQLRHRRAAMDLGSPAVFQRIAARMLREHYQETLTWRIAVLRESLDATRGAVKEHGLDWTWHEPEGGPSLWVRLGEGNADRFAERSSAAGAPVAPGSSFEVIPGAAAGHFRLPFYLPPEQMRLGVKMLAERAA</sequence>
<evidence type="ECO:0000313" key="7">
    <source>
        <dbReference type="EMBL" id="WNM26769.1"/>
    </source>
</evidence>
<dbReference type="PROSITE" id="PS50949">
    <property type="entry name" value="HTH_GNTR"/>
    <property type="match status" value="1"/>
</dbReference>
<dbReference type="InterPro" id="IPR015421">
    <property type="entry name" value="PyrdxlP-dep_Trfase_major"/>
</dbReference>
<dbReference type="PRINTS" id="PR00035">
    <property type="entry name" value="HTHGNTR"/>
</dbReference>
<dbReference type="SUPFAM" id="SSF46785">
    <property type="entry name" value="Winged helix' DNA-binding domain"/>
    <property type="match status" value="1"/>
</dbReference>
<dbReference type="PANTHER" id="PTHR46577">
    <property type="entry name" value="HTH-TYPE TRANSCRIPTIONAL REGULATORY PROTEIN GABR"/>
    <property type="match status" value="1"/>
</dbReference>
<dbReference type="Gene3D" id="3.40.640.10">
    <property type="entry name" value="Type I PLP-dependent aspartate aminotransferase-like (Major domain)"/>
    <property type="match status" value="1"/>
</dbReference>
<keyword evidence="7" id="KW-0808">Transferase</keyword>
<dbReference type="InterPro" id="IPR036390">
    <property type="entry name" value="WH_DNA-bd_sf"/>
</dbReference>
<keyword evidence="2" id="KW-0663">Pyridoxal phosphate</keyword>
<keyword evidence="5" id="KW-0804">Transcription</keyword>
<evidence type="ECO:0000259" key="6">
    <source>
        <dbReference type="PROSITE" id="PS50949"/>
    </source>
</evidence>
<dbReference type="GO" id="GO:0003700">
    <property type="term" value="F:DNA-binding transcription factor activity"/>
    <property type="evidence" value="ECO:0007669"/>
    <property type="project" value="InterPro"/>
</dbReference>
<reference evidence="7" key="1">
    <citation type="submission" date="2023-09" db="EMBL/GenBank/DDBJ databases">
        <title>Demequina sp. a novel bacteria isolated from Capsicum annuum.</title>
        <authorList>
            <person name="Humaira Z."/>
            <person name="Lee J."/>
            <person name="Cho D."/>
        </authorList>
    </citation>
    <scope>NUCLEOTIDE SEQUENCE</scope>
    <source>
        <strain evidence="7">PMTSA13</strain>
    </source>
</reference>
<dbReference type="PANTHER" id="PTHR46577:SF1">
    <property type="entry name" value="HTH-TYPE TRANSCRIPTIONAL REGULATORY PROTEIN GABR"/>
    <property type="match status" value="1"/>
</dbReference>
<dbReference type="CDD" id="cd00609">
    <property type="entry name" value="AAT_like"/>
    <property type="match status" value="1"/>
</dbReference>
<evidence type="ECO:0000256" key="1">
    <source>
        <dbReference type="ARBA" id="ARBA00005384"/>
    </source>
</evidence>
<comment type="similarity">
    <text evidence="1">In the C-terminal section; belongs to the class-I pyridoxal-phosphate-dependent aminotransferase family.</text>
</comment>
<evidence type="ECO:0000256" key="5">
    <source>
        <dbReference type="ARBA" id="ARBA00023163"/>
    </source>
</evidence>
<dbReference type="InterPro" id="IPR000524">
    <property type="entry name" value="Tscrpt_reg_HTH_GntR"/>
</dbReference>
<dbReference type="AlphaFoldDB" id="A0AA96FAR0"/>
<protein>
    <submittedName>
        <fullName evidence="7">PLP-dependent aminotransferase family protein</fullName>
    </submittedName>
</protein>
<dbReference type="InterPro" id="IPR015422">
    <property type="entry name" value="PyrdxlP-dep_Trfase_small"/>
</dbReference>
<dbReference type="Proteomes" id="UP001303408">
    <property type="component" value="Chromosome"/>
</dbReference>
<evidence type="ECO:0000256" key="4">
    <source>
        <dbReference type="ARBA" id="ARBA00023125"/>
    </source>
</evidence>
<keyword evidence="4" id="KW-0238">DNA-binding</keyword>
<dbReference type="Gene3D" id="3.90.1150.10">
    <property type="entry name" value="Aspartate Aminotransferase, domain 1"/>
    <property type="match status" value="1"/>
</dbReference>
<dbReference type="RefSeq" id="WP_313542673.1">
    <property type="nucleotide sequence ID" value="NZ_CP134880.1"/>
</dbReference>
<dbReference type="GO" id="GO:0003677">
    <property type="term" value="F:DNA binding"/>
    <property type="evidence" value="ECO:0007669"/>
    <property type="project" value="UniProtKB-KW"/>
</dbReference>
<name>A0AA96FAR0_9MICO</name>
<dbReference type="GO" id="GO:0030170">
    <property type="term" value="F:pyridoxal phosphate binding"/>
    <property type="evidence" value="ECO:0007669"/>
    <property type="project" value="InterPro"/>
</dbReference>
<dbReference type="InterPro" id="IPR015424">
    <property type="entry name" value="PyrdxlP-dep_Trfase"/>
</dbReference>
<dbReference type="EMBL" id="CP134880">
    <property type="protein sequence ID" value="WNM26769.1"/>
    <property type="molecule type" value="Genomic_DNA"/>
</dbReference>
<feature type="domain" description="HTH gntR-type" evidence="6">
    <location>
        <begin position="20"/>
        <end position="92"/>
    </location>
</feature>
<dbReference type="KEGG" id="dcp:RN607_11260"/>
<dbReference type="GO" id="GO:0008483">
    <property type="term" value="F:transaminase activity"/>
    <property type="evidence" value="ECO:0007669"/>
    <property type="project" value="UniProtKB-KW"/>
</dbReference>
<dbReference type="InterPro" id="IPR036388">
    <property type="entry name" value="WH-like_DNA-bd_sf"/>
</dbReference>
<gene>
    <name evidence="7" type="ORF">RN607_11260</name>
</gene>
<dbReference type="Pfam" id="PF00392">
    <property type="entry name" value="GntR"/>
    <property type="match status" value="1"/>
</dbReference>
<evidence type="ECO:0000256" key="2">
    <source>
        <dbReference type="ARBA" id="ARBA00022898"/>
    </source>
</evidence>
<keyword evidence="3" id="KW-0805">Transcription regulation</keyword>
<dbReference type="SUPFAM" id="SSF53383">
    <property type="entry name" value="PLP-dependent transferases"/>
    <property type="match status" value="1"/>
</dbReference>
<keyword evidence="7" id="KW-0032">Aminotransferase</keyword>
<evidence type="ECO:0000256" key="3">
    <source>
        <dbReference type="ARBA" id="ARBA00023015"/>
    </source>
</evidence>
<accession>A0AA96FAR0</accession>
<proteinExistence type="inferred from homology"/>
<dbReference type="Gene3D" id="1.10.10.10">
    <property type="entry name" value="Winged helix-like DNA-binding domain superfamily/Winged helix DNA-binding domain"/>
    <property type="match status" value="1"/>
</dbReference>
<dbReference type="Pfam" id="PF00155">
    <property type="entry name" value="Aminotran_1_2"/>
    <property type="match status" value="1"/>
</dbReference>